<dbReference type="AlphaFoldDB" id="A0A9N9WTC6"/>
<evidence type="ECO:0000313" key="2">
    <source>
        <dbReference type="EMBL" id="CAG9803361.1"/>
    </source>
</evidence>
<protein>
    <submittedName>
        <fullName evidence="2">Uncharacterized protein</fullName>
    </submittedName>
</protein>
<reference evidence="2" key="1">
    <citation type="submission" date="2022-01" db="EMBL/GenBank/DDBJ databases">
        <authorList>
            <person name="King R."/>
        </authorList>
    </citation>
    <scope>NUCLEOTIDE SEQUENCE</scope>
</reference>
<dbReference type="EMBL" id="OU895878">
    <property type="protein sequence ID" value="CAG9803361.1"/>
    <property type="molecule type" value="Genomic_DNA"/>
</dbReference>
<feature type="region of interest" description="Disordered" evidence="1">
    <location>
        <begin position="117"/>
        <end position="237"/>
    </location>
</feature>
<dbReference type="Proteomes" id="UP001153620">
    <property type="component" value="Chromosome 2"/>
</dbReference>
<evidence type="ECO:0000313" key="3">
    <source>
        <dbReference type="Proteomes" id="UP001153620"/>
    </source>
</evidence>
<feature type="compositionally biased region" description="Low complexity" evidence="1">
    <location>
        <begin position="14"/>
        <end position="27"/>
    </location>
</feature>
<dbReference type="OrthoDB" id="10614117at2759"/>
<evidence type="ECO:0000256" key="1">
    <source>
        <dbReference type="SAM" id="MobiDB-lite"/>
    </source>
</evidence>
<reference evidence="2" key="2">
    <citation type="submission" date="2022-10" db="EMBL/GenBank/DDBJ databases">
        <authorList>
            <consortium name="ENA_rothamsted_submissions"/>
            <consortium name="culmorum"/>
            <person name="King R."/>
        </authorList>
    </citation>
    <scope>NUCLEOTIDE SEQUENCE</scope>
</reference>
<keyword evidence="3" id="KW-1185">Reference proteome</keyword>
<organism evidence="2 3">
    <name type="scientific">Chironomus riparius</name>
    <dbReference type="NCBI Taxonomy" id="315576"/>
    <lineage>
        <taxon>Eukaryota</taxon>
        <taxon>Metazoa</taxon>
        <taxon>Ecdysozoa</taxon>
        <taxon>Arthropoda</taxon>
        <taxon>Hexapoda</taxon>
        <taxon>Insecta</taxon>
        <taxon>Pterygota</taxon>
        <taxon>Neoptera</taxon>
        <taxon>Endopterygota</taxon>
        <taxon>Diptera</taxon>
        <taxon>Nematocera</taxon>
        <taxon>Chironomoidea</taxon>
        <taxon>Chironomidae</taxon>
        <taxon>Chironominae</taxon>
        <taxon>Chironomus</taxon>
    </lineage>
</organism>
<feature type="region of interest" description="Disordered" evidence="1">
    <location>
        <begin position="1"/>
        <end position="30"/>
    </location>
</feature>
<sequence>MGASSAVRAKSPTEQNDVEQQQQQDEQQPPRLNVQDIENNNNHIFVNPQERFITFVDECDLLNNNTTLINNNYLTVAYTPTSTTTTATALRINNSISDNNKKNKLQLQQQNQTALTNNRILSNSDGDVIGNSEKKKMQVKESPKKSPKKQNLNEKIVKETDKKKKKKEKPKAPRAPSGAGNAGGRGRGMAEQDQLMRRPRKKLKDKPEKHAYSGSSSKLYSKQHQNIESSSYRPLSS</sequence>
<feature type="compositionally biased region" description="Basic and acidic residues" evidence="1">
    <location>
        <begin position="132"/>
        <end position="144"/>
    </location>
</feature>
<feature type="compositionally biased region" description="Basic and acidic residues" evidence="1">
    <location>
        <begin position="151"/>
        <end position="162"/>
    </location>
</feature>
<gene>
    <name evidence="2" type="ORF">CHIRRI_LOCUS6261</name>
</gene>
<feature type="compositionally biased region" description="Polar residues" evidence="1">
    <location>
        <begin position="213"/>
        <end position="237"/>
    </location>
</feature>
<proteinExistence type="predicted"/>
<accession>A0A9N9WTC6</accession>
<name>A0A9N9WTC6_9DIPT</name>